<name>A0A016S1P1_9BILA</name>
<dbReference type="Proteomes" id="UP000024635">
    <property type="component" value="Unassembled WGS sequence"/>
</dbReference>
<keyword evidence="3" id="KW-1185">Reference proteome</keyword>
<protein>
    <submittedName>
        <fullName evidence="2">Uncharacterized protein</fullName>
    </submittedName>
</protein>
<dbReference type="EMBL" id="JARK01001656">
    <property type="protein sequence ID" value="EYB84267.1"/>
    <property type="molecule type" value="Genomic_DNA"/>
</dbReference>
<gene>
    <name evidence="2" type="primary">Acey_s0320.g2392</name>
    <name evidence="2" type="ORF">Y032_0320g2392</name>
</gene>
<evidence type="ECO:0000256" key="1">
    <source>
        <dbReference type="SAM" id="MobiDB-lite"/>
    </source>
</evidence>
<sequence>MPAEPLSRQTHCRNGSTACPRRNSQNYSPLLGSILHVLRTRNCLVLASLDGVTSTCSLKMFSSSPSSDRSSLLNESGLGRGVMGKRRLLRRSQTEFSGDDCTEFSALAKIFASPSRRS</sequence>
<proteinExistence type="predicted"/>
<dbReference type="AlphaFoldDB" id="A0A016S1P1"/>
<feature type="region of interest" description="Disordered" evidence="1">
    <location>
        <begin position="1"/>
        <end position="20"/>
    </location>
</feature>
<evidence type="ECO:0000313" key="2">
    <source>
        <dbReference type="EMBL" id="EYB84267.1"/>
    </source>
</evidence>
<organism evidence="2 3">
    <name type="scientific">Ancylostoma ceylanicum</name>
    <dbReference type="NCBI Taxonomy" id="53326"/>
    <lineage>
        <taxon>Eukaryota</taxon>
        <taxon>Metazoa</taxon>
        <taxon>Ecdysozoa</taxon>
        <taxon>Nematoda</taxon>
        <taxon>Chromadorea</taxon>
        <taxon>Rhabditida</taxon>
        <taxon>Rhabditina</taxon>
        <taxon>Rhabditomorpha</taxon>
        <taxon>Strongyloidea</taxon>
        <taxon>Ancylostomatidae</taxon>
        <taxon>Ancylostomatinae</taxon>
        <taxon>Ancylostoma</taxon>
    </lineage>
</organism>
<evidence type="ECO:0000313" key="3">
    <source>
        <dbReference type="Proteomes" id="UP000024635"/>
    </source>
</evidence>
<accession>A0A016S1P1</accession>
<reference evidence="3" key="1">
    <citation type="journal article" date="2015" name="Nat. Genet.">
        <title>The genome and transcriptome of the zoonotic hookworm Ancylostoma ceylanicum identify infection-specific gene families.</title>
        <authorList>
            <person name="Schwarz E.M."/>
            <person name="Hu Y."/>
            <person name="Antoshechkin I."/>
            <person name="Miller M.M."/>
            <person name="Sternberg P.W."/>
            <person name="Aroian R.V."/>
        </authorList>
    </citation>
    <scope>NUCLEOTIDE SEQUENCE</scope>
    <source>
        <strain evidence="3">HY135</strain>
    </source>
</reference>
<feature type="compositionally biased region" description="Polar residues" evidence="1">
    <location>
        <begin position="7"/>
        <end position="20"/>
    </location>
</feature>
<comment type="caution">
    <text evidence="2">The sequence shown here is derived from an EMBL/GenBank/DDBJ whole genome shotgun (WGS) entry which is preliminary data.</text>
</comment>